<dbReference type="Gene3D" id="3.40.630.10">
    <property type="entry name" value="Zn peptidases"/>
    <property type="match status" value="1"/>
</dbReference>
<accession>A0A9X3N244</accession>
<feature type="domain" description="Peptidase M20 dimerisation" evidence="4">
    <location>
        <begin position="182"/>
        <end position="336"/>
    </location>
</feature>
<evidence type="ECO:0000313" key="5">
    <source>
        <dbReference type="EMBL" id="MDA0165896.1"/>
    </source>
</evidence>
<dbReference type="EMBL" id="JAPDOD010000054">
    <property type="protein sequence ID" value="MDA0165896.1"/>
    <property type="molecule type" value="Genomic_DNA"/>
</dbReference>
<organism evidence="5 6">
    <name type="scientific">Solirubrobacter ginsenosidimutans</name>
    <dbReference type="NCBI Taxonomy" id="490573"/>
    <lineage>
        <taxon>Bacteria</taxon>
        <taxon>Bacillati</taxon>
        <taxon>Actinomycetota</taxon>
        <taxon>Thermoleophilia</taxon>
        <taxon>Solirubrobacterales</taxon>
        <taxon>Solirubrobacteraceae</taxon>
        <taxon>Solirubrobacter</taxon>
    </lineage>
</organism>
<keyword evidence="6" id="KW-1185">Reference proteome</keyword>
<dbReference type="Pfam" id="PF01546">
    <property type="entry name" value="Peptidase_M20"/>
    <property type="match status" value="1"/>
</dbReference>
<dbReference type="PANTHER" id="PTHR43270">
    <property type="entry name" value="BETA-ALA-HIS DIPEPTIDASE"/>
    <property type="match status" value="1"/>
</dbReference>
<sequence length="437" mass="45902">MSSLFDEAVDWLKIPSISAGERNDAGLRKAAEWALKRVLDAGGTCELVETAGGAPLVVGELRASSRDDAPTVMIYGHYDVQDPGDPADWTSPAFEPTVRDGRLYARGATDDKGNFLPLLHVACAMAAEGTLPVHIRVLIEGAEETGSDDVGEWVRADDRGADAVIVFDSGMIDAATPALTLATRGMVFAHIEIRTGTQPAHSGMYGGAALNAFHVLHRVLSAVLPGPDGRLPEPLREGVIAPSEAELESWKTLPGGDGELAQVGARPSDANAVEEFYVRTTAEPSLDVHKVEGGQARTIVVPVVSADLSVRIVGGQRSEVVAANLETLLRDALPDGAELLFSADRAEASAFDPETPALLAARRALASVGGKDATLCRTGGTLPILAAFAERGIPAIVSGFSLPDDALHAPNESYRLVALEQGEQAARALYEELAGLR</sequence>
<dbReference type="SUPFAM" id="SSF53187">
    <property type="entry name" value="Zn-dependent exopeptidases"/>
    <property type="match status" value="1"/>
</dbReference>
<keyword evidence="3" id="KW-0378">Hydrolase</keyword>
<dbReference type="Proteomes" id="UP001149140">
    <property type="component" value="Unassembled WGS sequence"/>
</dbReference>
<dbReference type="Gene3D" id="3.30.70.360">
    <property type="match status" value="1"/>
</dbReference>
<keyword evidence="1" id="KW-0645">Protease</keyword>
<dbReference type="GO" id="GO:0046872">
    <property type="term" value="F:metal ion binding"/>
    <property type="evidence" value="ECO:0007669"/>
    <property type="project" value="UniProtKB-KW"/>
</dbReference>
<evidence type="ECO:0000259" key="4">
    <source>
        <dbReference type="Pfam" id="PF07687"/>
    </source>
</evidence>
<dbReference type="PANTHER" id="PTHR43270:SF12">
    <property type="entry name" value="SUCCINYL-DIAMINOPIMELATE DESUCCINYLASE"/>
    <property type="match status" value="1"/>
</dbReference>
<evidence type="ECO:0000256" key="1">
    <source>
        <dbReference type="ARBA" id="ARBA00022670"/>
    </source>
</evidence>
<evidence type="ECO:0000256" key="2">
    <source>
        <dbReference type="ARBA" id="ARBA00022723"/>
    </source>
</evidence>
<dbReference type="AlphaFoldDB" id="A0A9X3N244"/>
<dbReference type="Pfam" id="PF07687">
    <property type="entry name" value="M20_dimer"/>
    <property type="match status" value="1"/>
</dbReference>
<dbReference type="GO" id="GO:0006508">
    <property type="term" value="P:proteolysis"/>
    <property type="evidence" value="ECO:0007669"/>
    <property type="project" value="UniProtKB-KW"/>
</dbReference>
<gene>
    <name evidence="5" type="ORF">OM076_36865</name>
</gene>
<dbReference type="InterPro" id="IPR011650">
    <property type="entry name" value="Peptidase_M20_dimer"/>
</dbReference>
<dbReference type="InterPro" id="IPR051458">
    <property type="entry name" value="Cyt/Met_Dipeptidase"/>
</dbReference>
<keyword evidence="2" id="KW-0479">Metal-binding</keyword>
<name>A0A9X3N244_9ACTN</name>
<dbReference type="InterPro" id="IPR002933">
    <property type="entry name" value="Peptidase_M20"/>
</dbReference>
<evidence type="ECO:0000256" key="3">
    <source>
        <dbReference type="ARBA" id="ARBA00022801"/>
    </source>
</evidence>
<proteinExistence type="predicted"/>
<protein>
    <submittedName>
        <fullName evidence="5">M20/M25/M40 family metallo-hydrolase</fullName>
    </submittedName>
</protein>
<dbReference type="RefSeq" id="WP_270045159.1">
    <property type="nucleotide sequence ID" value="NZ_JAPDOD010000054.1"/>
</dbReference>
<comment type="caution">
    <text evidence="5">The sequence shown here is derived from an EMBL/GenBank/DDBJ whole genome shotgun (WGS) entry which is preliminary data.</text>
</comment>
<reference evidence="5" key="1">
    <citation type="submission" date="2022-10" db="EMBL/GenBank/DDBJ databases">
        <title>The WGS of Solirubrobacter ginsenosidimutans DSM 21036.</title>
        <authorList>
            <person name="Jiang Z."/>
        </authorList>
    </citation>
    <scope>NUCLEOTIDE SEQUENCE</scope>
    <source>
        <strain evidence="5">DSM 21036</strain>
    </source>
</reference>
<evidence type="ECO:0000313" key="6">
    <source>
        <dbReference type="Proteomes" id="UP001149140"/>
    </source>
</evidence>
<dbReference type="GO" id="GO:0008233">
    <property type="term" value="F:peptidase activity"/>
    <property type="evidence" value="ECO:0007669"/>
    <property type="project" value="UniProtKB-KW"/>
</dbReference>